<feature type="domain" description="SIS" evidence="5">
    <location>
        <begin position="126"/>
        <end position="267"/>
    </location>
</feature>
<dbReference type="Pfam" id="PF01418">
    <property type="entry name" value="HTH_6"/>
    <property type="match status" value="1"/>
</dbReference>
<dbReference type="InterPro" id="IPR001347">
    <property type="entry name" value="SIS_dom"/>
</dbReference>
<comment type="caution">
    <text evidence="6">The sequence shown here is derived from an EMBL/GenBank/DDBJ whole genome shotgun (WGS) entry which is preliminary data.</text>
</comment>
<evidence type="ECO:0000313" key="6">
    <source>
        <dbReference type="EMBL" id="NOV97846.1"/>
    </source>
</evidence>
<dbReference type="PANTHER" id="PTHR30514:SF1">
    <property type="entry name" value="HTH-TYPE TRANSCRIPTIONAL REGULATOR HEXR-RELATED"/>
    <property type="match status" value="1"/>
</dbReference>
<organism evidence="6 7">
    <name type="scientific">Isoptericola halotolerans</name>
    <dbReference type="NCBI Taxonomy" id="300560"/>
    <lineage>
        <taxon>Bacteria</taxon>
        <taxon>Bacillati</taxon>
        <taxon>Actinomycetota</taxon>
        <taxon>Actinomycetes</taxon>
        <taxon>Micrococcales</taxon>
        <taxon>Promicromonosporaceae</taxon>
        <taxon>Isoptericola</taxon>
    </lineage>
</organism>
<evidence type="ECO:0000256" key="2">
    <source>
        <dbReference type="ARBA" id="ARBA00023125"/>
    </source>
</evidence>
<dbReference type="InterPro" id="IPR046348">
    <property type="entry name" value="SIS_dom_sf"/>
</dbReference>
<name>A0ABX2A8A4_9MICO</name>
<keyword evidence="7" id="KW-1185">Reference proteome</keyword>
<dbReference type="InterPro" id="IPR047640">
    <property type="entry name" value="RpiR-like"/>
</dbReference>
<reference evidence="6 7" key="1">
    <citation type="submission" date="2020-05" db="EMBL/GenBank/DDBJ databases">
        <title>Genomic Encyclopedia of Type Strains, Phase III (KMG-III): the genomes of soil and plant-associated and newly described type strains.</title>
        <authorList>
            <person name="Whitman W."/>
        </authorList>
    </citation>
    <scope>NUCLEOTIDE SEQUENCE [LARGE SCALE GENOMIC DNA]</scope>
    <source>
        <strain evidence="6 7">KCTC 19046</strain>
    </source>
</reference>
<evidence type="ECO:0000259" key="4">
    <source>
        <dbReference type="PROSITE" id="PS51071"/>
    </source>
</evidence>
<sequence length="286" mass="29827">MAWSGSVEAPPTARIVTLLPSMHPGERRVAEALAADLGAAVERSAQQVADDVGVGRATVVRAAQTLGYEGYPQLRVAAARELALRTTADNPADGTMLGGLRESVARFAARLGHTISGLTEEVLQEFVQRLDDAGRVLVVANGLSSPLGLDLVLRLTSAGRPAELLQDALAQRIAARQLGPDAVCLVVSGSGTNDATLAVMRAAHDGGTPVLAITSFAQSPVAQSADTVLVVPPVNESFQDELIHTSRAALMLVTEALVEALVTRRGDRGRDARAAVLHELGSTIQE</sequence>
<evidence type="ECO:0000256" key="3">
    <source>
        <dbReference type="ARBA" id="ARBA00023163"/>
    </source>
</evidence>
<dbReference type="Gene3D" id="1.10.10.10">
    <property type="entry name" value="Winged helix-like DNA-binding domain superfamily/Winged helix DNA-binding domain"/>
    <property type="match status" value="1"/>
</dbReference>
<feature type="domain" description="HTH rpiR-type" evidence="4">
    <location>
        <begin position="9"/>
        <end position="85"/>
    </location>
</feature>
<gene>
    <name evidence="6" type="ORF">HDG69_002431</name>
</gene>
<dbReference type="SUPFAM" id="SSF46689">
    <property type="entry name" value="Homeodomain-like"/>
    <property type="match status" value="1"/>
</dbReference>
<protein>
    <submittedName>
        <fullName evidence="6">DNA-binding MurR/RpiR family transcriptional regulator</fullName>
    </submittedName>
</protein>
<evidence type="ECO:0000259" key="5">
    <source>
        <dbReference type="PROSITE" id="PS51464"/>
    </source>
</evidence>
<dbReference type="InterPro" id="IPR036388">
    <property type="entry name" value="WH-like_DNA-bd_sf"/>
</dbReference>
<dbReference type="EMBL" id="JABEZU010000003">
    <property type="protein sequence ID" value="NOV97846.1"/>
    <property type="molecule type" value="Genomic_DNA"/>
</dbReference>
<dbReference type="Gene3D" id="3.40.50.10490">
    <property type="entry name" value="Glucose-6-phosphate isomerase like protein, domain 1"/>
    <property type="match status" value="1"/>
</dbReference>
<dbReference type="InterPro" id="IPR009057">
    <property type="entry name" value="Homeodomain-like_sf"/>
</dbReference>
<dbReference type="SUPFAM" id="SSF53697">
    <property type="entry name" value="SIS domain"/>
    <property type="match status" value="1"/>
</dbReference>
<dbReference type="PANTHER" id="PTHR30514">
    <property type="entry name" value="GLUCOKINASE"/>
    <property type="match status" value="1"/>
</dbReference>
<dbReference type="InterPro" id="IPR000281">
    <property type="entry name" value="HTH_RpiR"/>
</dbReference>
<dbReference type="Pfam" id="PF01380">
    <property type="entry name" value="SIS"/>
    <property type="match status" value="1"/>
</dbReference>
<dbReference type="CDD" id="cd05013">
    <property type="entry name" value="SIS_RpiR"/>
    <property type="match status" value="1"/>
</dbReference>
<dbReference type="Proteomes" id="UP000757540">
    <property type="component" value="Unassembled WGS sequence"/>
</dbReference>
<keyword evidence="2 6" id="KW-0238">DNA-binding</keyword>
<accession>A0ABX2A8A4</accession>
<keyword evidence="1" id="KW-0805">Transcription regulation</keyword>
<proteinExistence type="predicted"/>
<dbReference type="GO" id="GO:0003677">
    <property type="term" value="F:DNA binding"/>
    <property type="evidence" value="ECO:0007669"/>
    <property type="project" value="UniProtKB-KW"/>
</dbReference>
<dbReference type="PROSITE" id="PS51464">
    <property type="entry name" value="SIS"/>
    <property type="match status" value="1"/>
</dbReference>
<keyword evidence="3" id="KW-0804">Transcription</keyword>
<dbReference type="PROSITE" id="PS51071">
    <property type="entry name" value="HTH_RPIR"/>
    <property type="match status" value="1"/>
</dbReference>
<evidence type="ECO:0000313" key="7">
    <source>
        <dbReference type="Proteomes" id="UP000757540"/>
    </source>
</evidence>
<dbReference type="InterPro" id="IPR035472">
    <property type="entry name" value="RpiR-like_SIS"/>
</dbReference>
<dbReference type="RefSeq" id="WP_171784098.1">
    <property type="nucleotide sequence ID" value="NZ_BAAAML010000005.1"/>
</dbReference>
<evidence type="ECO:0000256" key="1">
    <source>
        <dbReference type="ARBA" id="ARBA00023015"/>
    </source>
</evidence>